<evidence type="ECO:0000256" key="1">
    <source>
        <dbReference type="ARBA" id="ARBA00022448"/>
    </source>
</evidence>
<keyword evidence="5" id="KW-0598">Phosphotransferase system</keyword>
<evidence type="ECO:0000256" key="6">
    <source>
        <dbReference type="ARBA" id="ARBA00022777"/>
    </source>
</evidence>
<dbReference type="EMBL" id="QSGD01000003">
    <property type="protein sequence ID" value="RHB09059.1"/>
    <property type="molecule type" value="Genomic_DNA"/>
</dbReference>
<keyword evidence="1" id="KW-0813">Transport</keyword>
<keyword evidence="6" id="KW-0418">Kinase</keyword>
<name>A0A413UF43_9FIRM</name>
<accession>A0A413UF43</accession>
<comment type="caution">
    <text evidence="9">The sequence shown here is derived from an EMBL/GenBank/DDBJ whole genome shotgun (WGS) entry which is preliminary data.</text>
</comment>
<dbReference type="InterPro" id="IPR003501">
    <property type="entry name" value="PTS_EIIB_2/3"/>
</dbReference>
<dbReference type="AlphaFoldDB" id="A0A413UF43"/>
<feature type="modified residue" description="Phosphocysteine; by EIIA" evidence="7">
    <location>
        <position position="8"/>
    </location>
</feature>
<evidence type="ECO:0000313" key="10">
    <source>
        <dbReference type="Proteomes" id="UP000285288"/>
    </source>
</evidence>
<dbReference type="PANTHER" id="PTHR34581">
    <property type="entry name" value="PTS SYSTEM N,N'-DIACETYLCHITOBIOSE-SPECIFIC EIIB COMPONENT"/>
    <property type="match status" value="1"/>
</dbReference>
<dbReference type="InterPro" id="IPR036095">
    <property type="entry name" value="PTS_EIIB-like_sf"/>
</dbReference>
<dbReference type="Gene3D" id="3.40.50.2300">
    <property type="match status" value="1"/>
</dbReference>
<keyword evidence="4" id="KW-0808">Transferase</keyword>
<reference evidence="9 10" key="1">
    <citation type="submission" date="2018-08" db="EMBL/GenBank/DDBJ databases">
        <title>A genome reference for cultivated species of the human gut microbiota.</title>
        <authorList>
            <person name="Zou Y."/>
            <person name="Xue W."/>
            <person name="Luo G."/>
        </authorList>
    </citation>
    <scope>NUCLEOTIDE SEQUENCE [LARGE SCALE GENOMIC DNA]</scope>
    <source>
        <strain evidence="9 10">AM42-13AC</strain>
    </source>
</reference>
<dbReference type="SUPFAM" id="SSF52794">
    <property type="entry name" value="PTS system IIB component-like"/>
    <property type="match status" value="1"/>
</dbReference>
<dbReference type="Pfam" id="PF02302">
    <property type="entry name" value="PTS_IIB"/>
    <property type="match status" value="1"/>
</dbReference>
<feature type="domain" description="PTS EIIB type-3" evidence="8">
    <location>
        <begin position="1"/>
        <end position="98"/>
    </location>
</feature>
<proteinExistence type="predicted"/>
<dbReference type="Proteomes" id="UP000285288">
    <property type="component" value="Unassembled WGS sequence"/>
</dbReference>
<evidence type="ECO:0000256" key="3">
    <source>
        <dbReference type="ARBA" id="ARBA00022597"/>
    </source>
</evidence>
<dbReference type="GO" id="GO:0008982">
    <property type="term" value="F:protein-N(PI)-phosphohistidine-sugar phosphotransferase activity"/>
    <property type="evidence" value="ECO:0007669"/>
    <property type="project" value="InterPro"/>
</dbReference>
<gene>
    <name evidence="9" type="ORF">DW907_01385</name>
</gene>
<dbReference type="GO" id="GO:0016301">
    <property type="term" value="F:kinase activity"/>
    <property type="evidence" value="ECO:0007669"/>
    <property type="project" value="UniProtKB-KW"/>
</dbReference>
<dbReference type="GO" id="GO:0009401">
    <property type="term" value="P:phosphoenolpyruvate-dependent sugar phosphotransferase system"/>
    <property type="evidence" value="ECO:0007669"/>
    <property type="project" value="UniProtKB-KW"/>
</dbReference>
<evidence type="ECO:0000256" key="4">
    <source>
        <dbReference type="ARBA" id="ARBA00022679"/>
    </source>
</evidence>
<dbReference type="InterPro" id="IPR051819">
    <property type="entry name" value="PTS_sugar-specific_EIIB"/>
</dbReference>
<evidence type="ECO:0000313" key="9">
    <source>
        <dbReference type="EMBL" id="RHB09059.1"/>
    </source>
</evidence>
<dbReference type="RefSeq" id="WP_003865722.1">
    <property type="nucleotide sequence ID" value="NZ_CABLCL010000100.1"/>
</dbReference>
<evidence type="ECO:0000256" key="5">
    <source>
        <dbReference type="ARBA" id="ARBA00022683"/>
    </source>
</evidence>
<organism evidence="9 10">
    <name type="scientific">Holdemanella biformis</name>
    <dbReference type="NCBI Taxonomy" id="1735"/>
    <lineage>
        <taxon>Bacteria</taxon>
        <taxon>Bacillati</taxon>
        <taxon>Bacillota</taxon>
        <taxon>Erysipelotrichia</taxon>
        <taxon>Erysipelotrichales</taxon>
        <taxon>Erysipelotrichaceae</taxon>
        <taxon>Holdemanella</taxon>
    </lineage>
</organism>
<dbReference type="CDD" id="cd05564">
    <property type="entry name" value="PTS_IIB_chitobiose_lichenan"/>
    <property type="match status" value="1"/>
</dbReference>
<protein>
    <submittedName>
        <fullName evidence="9">PTS sugar transporter subunit IIB</fullName>
    </submittedName>
</protein>
<evidence type="ECO:0000259" key="8">
    <source>
        <dbReference type="PROSITE" id="PS51100"/>
    </source>
</evidence>
<dbReference type="InterPro" id="IPR013012">
    <property type="entry name" value="PTS_EIIB_3"/>
</dbReference>
<keyword evidence="3 9" id="KW-0762">Sugar transport</keyword>
<evidence type="ECO:0000256" key="2">
    <source>
        <dbReference type="ARBA" id="ARBA00022553"/>
    </source>
</evidence>
<sequence>MINVMLVCNAGMSTAMLAQKINKNCDGYCYVEAFGEGEYMEHIENIDVILVGPQIRHLIPSIKKTTQNKIPVSYINPMDYGMMRVDNVISQIKEMLEG</sequence>
<dbReference type="PANTHER" id="PTHR34581:SF2">
    <property type="entry name" value="PTS SYSTEM N,N'-DIACETYLCHITOBIOSE-SPECIFIC EIIB COMPONENT"/>
    <property type="match status" value="1"/>
</dbReference>
<keyword evidence="2" id="KW-0597">Phosphoprotein</keyword>
<dbReference type="PROSITE" id="PS51100">
    <property type="entry name" value="PTS_EIIB_TYPE_3"/>
    <property type="match status" value="1"/>
</dbReference>
<evidence type="ECO:0000256" key="7">
    <source>
        <dbReference type="PROSITE-ProRule" id="PRU00423"/>
    </source>
</evidence>